<evidence type="ECO:0000313" key="1">
    <source>
        <dbReference type="EMBL" id="MQK26889.1"/>
    </source>
</evidence>
<proteinExistence type="predicted"/>
<accession>A0A5P0JEC8</accession>
<evidence type="ECO:0000313" key="2">
    <source>
        <dbReference type="Proteomes" id="UP000359125"/>
    </source>
</evidence>
<organism evidence="1 2">
    <name type="scientific">Escherichia coli</name>
    <dbReference type="NCBI Taxonomy" id="562"/>
    <lineage>
        <taxon>Bacteria</taxon>
        <taxon>Pseudomonadati</taxon>
        <taxon>Pseudomonadota</taxon>
        <taxon>Gammaproteobacteria</taxon>
        <taxon>Enterobacterales</taxon>
        <taxon>Enterobacteriaceae</taxon>
        <taxon>Escherichia</taxon>
    </lineage>
</organism>
<name>A0A5P0JEC8_ECOLX</name>
<reference evidence="1 2" key="1">
    <citation type="journal article" date="2019" name="Environ. Health Perspect.">
        <title>Inter-host Transmission of Carbapenemase-Producing Escherichia coli among Humans and Backyard Animals.</title>
        <authorList>
            <person name="Li J."/>
            <person name="Bi Z."/>
            <person name="Ma S."/>
            <person name="Chen B."/>
            <person name="Cai C."/>
            <person name="He J."/>
            <person name="Schwarz S."/>
            <person name="Sun C."/>
            <person name="Zhou Y."/>
            <person name="Yin J."/>
            <person name="Hulth A."/>
            <person name="Wang Y."/>
            <person name="Shen Z."/>
            <person name="Wang S."/>
            <person name="Wu C."/>
            <person name="Nilsson L.E."/>
            <person name="Walsh T.R."/>
            <person name="Borjesson S."/>
            <person name="Shen J."/>
            <person name="Sun Q."/>
            <person name="Wang Y."/>
        </authorList>
    </citation>
    <scope>NUCLEOTIDE SEQUENCE [LARGE SCALE GENOMIC DNA]</scope>
    <source>
        <strain evidence="1 2">A016f</strain>
    </source>
</reference>
<gene>
    <name evidence="1" type="ORF">EIZ93_21930</name>
</gene>
<comment type="caution">
    <text evidence="1">The sequence shown here is derived from an EMBL/GenBank/DDBJ whole genome shotgun (WGS) entry which is preliminary data.</text>
</comment>
<dbReference type="RefSeq" id="WP_021570265.1">
    <property type="nucleotide sequence ID" value="NZ_AP022105.1"/>
</dbReference>
<protein>
    <submittedName>
        <fullName evidence="1">ATP-binding protein</fullName>
    </submittedName>
</protein>
<dbReference type="AlphaFoldDB" id="A0A5P0JEC8"/>
<dbReference type="Gene3D" id="3.40.50.300">
    <property type="entry name" value="P-loop containing nucleotide triphosphate hydrolases"/>
    <property type="match status" value="1"/>
</dbReference>
<keyword evidence="1" id="KW-0547">Nucleotide-binding</keyword>
<dbReference type="EMBL" id="RYCF01000123">
    <property type="protein sequence ID" value="MQK26889.1"/>
    <property type="molecule type" value="Genomic_DNA"/>
</dbReference>
<dbReference type="Proteomes" id="UP000359125">
    <property type="component" value="Unassembled WGS sequence"/>
</dbReference>
<sequence length="587" mass="68099">MNKETIISVLIRLLQEPRDGLILINGEWGVGKTYFLQFEFRNFYKKASHFYMSALGLNSLQDFKDRMLSVTYLDNSSEIKKLSELTASATSAISQEESLGKFTEQVLSTFSGAMKDYVLKDLCGIFVIDDLERIPQELRDEIATYCLQNYQKDQRLDYILVGNFSEQSDQILNHKEKIISDEIYFSINNISEILEQKLKIKNESHRNTITKTIIDFEETNLRIINRVIVKLSPLIEGSEIEDDISEIDIKNLTSSLCAHIILKEKFAYRENDFRQNYLSSSLKTLTNISNDKTEQISKEESNLLNITAYKSYNNLMVPYCFNIISKTDILPYLFPRKQKLQKSDYAALAQPELYDISERDYLDEVEKVILKKNNPKLSIWLMATYNYLRLSQSNYLPTRKGLTKKAIQSKKTTFSDEEIKIYFSELHPNIDDIPLHVLRRDNDDIHNFFVDKYKEIKNLEKINELRDKMINEGWCAIDADIYQSKFQFNLLEKLNVDMIISAIKTKWTIRDINTFSNHLASLYNFSNLSDFLSGELPYLKKLHSALNSHHKGISKSFRKGAIMQLTDTVGNVKKALEDSIADKAINP</sequence>
<keyword evidence="1" id="KW-0067">ATP-binding</keyword>
<dbReference type="InterPro" id="IPR027417">
    <property type="entry name" value="P-loop_NTPase"/>
</dbReference>
<dbReference type="GO" id="GO:0005524">
    <property type="term" value="F:ATP binding"/>
    <property type="evidence" value="ECO:0007669"/>
    <property type="project" value="UniProtKB-KW"/>
</dbReference>
<dbReference type="SUPFAM" id="SSF52540">
    <property type="entry name" value="P-loop containing nucleoside triphosphate hydrolases"/>
    <property type="match status" value="1"/>
</dbReference>